<dbReference type="PROSITE" id="PS00521">
    <property type="entry name" value="P5CR"/>
    <property type="match status" value="1"/>
</dbReference>
<dbReference type="SUPFAM" id="SSF48179">
    <property type="entry name" value="6-phosphogluconate dehydrogenase C-terminal domain-like"/>
    <property type="match status" value="1"/>
</dbReference>
<protein>
    <recommendedName>
        <fullName evidence="2 3">Pyrroline-5-carboxylate reductase</fullName>
        <shortName evidence="2">P5C reductase</shortName>
        <shortName evidence="2">P5CR</shortName>
        <ecNumber evidence="2 3">1.5.1.2</ecNumber>
    </recommendedName>
    <alternativeName>
        <fullName evidence="2">PCA reductase</fullName>
    </alternativeName>
</protein>
<comment type="similarity">
    <text evidence="1 2 5">Belongs to the pyrroline-5-carboxylate reductase family.</text>
</comment>
<dbReference type="GO" id="GO:0004735">
    <property type="term" value="F:pyrroline-5-carboxylate reductase activity"/>
    <property type="evidence" value="ECO:0007669"/>
    <property type="project" value="UniProtKB-UniRule"/>
</dbReference>
<dbReference type="InterPro" id="IPR008927">
    <property type="entry name" value="6-PGluconate_DH-like_C_sf"/>
</dbReference>
<dbReference type="Gene3D" id="3.40.50.720">
    <property type="entry name" value="NAD(P)-binding Rossmann-like Domain"/>
    <property type="match status" value="1"/>
</dbReference>
<dbReference type="EMBL" id="CP144914">
    <property type="protein sequence ID" value="WWD79361.1"/>
    <property type="molecule type" value="Genomic_DNA"/>
</dbReference>
<dbReference type="InterPro" id="IPR000304">
    <property type="entry name" value="Pyrroline-COOH_reductase"/>
</dbReference>
<keyword evidence="2 5" id="KW-0028">Amino-acid biosynthesis</keyword>
<dbReference type="AlphaFoldDB" id="A0A5C7EZU7"/>
<evidence type="ECO:0000313" key="9">
    <source>
        <dbReference type="Proteomes" id="UP000321816"/>
    </source>
</evidence>
<dbReference type="RefSeq" id="WP_147805155.1">
    <property type="nucleotide sequence ID" value="NZ_CP144914.1"/>
</dbReference>
<dbReference type="GO" id="GO:0055129">
    <property type="term" value="P:L-proline biosynthetic process"/>
    <property type="evidence" value="ECO:0007669"/>
    <property type="project" value="UniProtKB-UniRule"/>
</dbReference>
<dbReference type="Gene3D" id="1.10.3730.10">
    <property type="entry name" value="ProC C-terminal domain-like"/>
    <property type="match status" value="1"/>
</dbReference>
<accession>A0A5C7EZU7</accession>
<dbReference type="SUPFAM" id="SSF51735">
    <property type="entry name" value="NAD(P)-binding Rossmann-fold domains"/>
    <property type="match status" value="1"/>
</dbReference>
<dbReference type="GO" id="GO:0005737">
    <property type="term" value="C:cytoplasm"/>
    <property type="evidence" value="ECO:0007669"/>
    <property type="project" value="UniProtKB-SubCell"/>
</dbReference>
<evidence type="ECO:0000256" key="3">
    <source>
        <dbReference type="NCBIfam" id="TIGR00112"/>
    </source>
</evidence>
<proteinExistence type="inferred from homology"/>
<dbReference type="KEGG" id="ahal:FTX54_013175"/>
<keyword evidence="2 4" id="KW-0521">NADP</keyword>
<reference evidence="8 9" key="1">
    <citation type="submission" date="2024-01" db="EMBL/GenBank/DDBJ databases">
        <title>Complete Genome Sequence of Alkalicoccus halolimnae BZ-SZ-XJ29T, a Moderately Halophilic Bacterium Isolated from a Salt Lake.</title>
        <authorList>
            <person name="Zhao B."/>
        </authorList>
    </citation>
    <scope>NUCLEOTIDE SEQUENCE [LARGE SCALE GENOMIC DNA]</scope>
    <source>
        <strain evidence="8 9">BZ-SZ-XJ29</strain>
    </source>
</reference>
<evidence type="ECO:0000259" key="6">
    <source>
        <dbReference type="Pfam" id="PF03807"/>
    </source>
</evidence>
<comment type="function">
    <text evidence="2">Catalyzes the reduction of 1-pyrroline-5-carboxylate (PCA) to L-proline.</text>
</comment>
<dbReference type="HAMAP" id="MF_01925">
    <property type="entry name" value="P5C_reductase"/>
    <property type="match status" value="1"/>
</dbReference>
<dbReference type="Pfam" id="PF14748">
    <property type="entry name" value="P5CR_dimer"/>
    <property type="match status" value="1"/>
</dbReference>
<dbReference type="PIRSF" id="PIRSF000193">
    <property type="entry name" value="Pyrrol-5-carb_rd"/>
    <property type="match status" value="1"/>
</dbReference>
<dbReference type="Proteomes" id="UP000321816">
    <property type="component" value="Chromosome"/>
</dbReference>
<evidence type="ECO:0000259" key="7">
    <source>
        <dbReference type="Pfam" id="PF14748"/>
    </source>
</evidence>
<organism evidence="8 9">
    <name type="scientific">Alkalicoccus halolimnae</name>
    <dbReference type="NCBI Taxonomy" id="1667239"/>
    <lineage>
        <taxon>Bacteria</taxon>
        <taxon>Bacillati</taxon>
        <taxon>Bacillota</taxon>
        <taxon>Bacilli</taxon>
        <taxon>Bacillales</taxon>
        <taxon>Bacillaceae</taxon>
        <taxon>Alkalicoccus</taxon>
    </lineage>
</organism>
<evidence type="ECO:0000256" key="4">
    <source>
        <dbReference type="PIRSR" id="PIRSR000193-1"/>
    </source>
</evidence>
<sequence>MEKANILFIGAGRMAEAIVSGIAKSDRSYFNTITMANRSNKEKLMHLKDTYGIQMTTDWMKAVQKHDIIVLATPPKTHDELLHMLTPHISGQLVITVAAGIDPQYMEMRLPEETPVCWIMPNTAAQVGMSMSTYTCGQFVESRHRPFIQALLDAIGPAEELTAGQVHDLTAVTGSAPAFIYYTVKALEEAAEAYDISGIQARKLVVQMLKGSVAMLEEGHDPQELMEQVATPGGSTAEGLRVLETYGVDRILKQAVEAVNDHARTNGKESG</sequence>
<feature type="domain" description="Pyrroline-5-carboxylate reductase dimerisation" evidence="7">
    <location>
        <begin position="165"/>
        <end position="264"/>
    </location>
</feature>
<dbReference type="OrthoDB" id="9805754at2"/>
<evidence type="ECO:0000256" key="1">
    <source>
        <dbReference type="ARBA" id="ARBA00005525"/>
    </source>
</evidence>
<evidence type="ECO:0000256" key="5">
    <source>
        <dbReference type="RuleBase" id="RU003903"/>
    </source>
</evidence>
<dbReference type="InterPro" id="IPR053790">
    <property type="entry name" value="P5CR-like_CS"/>
</dbReference>
<dbReference type="InterPro" id="IPR028939">
    <property type="entry name" value="P5C_Rdtase_cat_N"/>
</dbReference>
<dbReference type="EC" id="1.5.1.2" evidence="2 3"/>
<keyword evidence="2 5" id="KW-0560">Oxidoreductase</keyword>
<dbReference type="PANTHER" id="PTHR11645">
    <property type="entry name" value="PYRROLINE-5-CARBOXYLATE REDUCTASE"/>
    <property type="match status" value="1"/>
</dbReference>
<comment type="subcellular location">
    <subcellularLocation>
        <location evidence="2">Cytoplasm</location>
    </subcellularLocation>
</comment>
<dbReference type="NCBIfam" id="TIGR00112">
    <property type="entry name" value="proC"/>
    <property type="match status" value="1"/>
</dbReference>
<feature type="binding site" evidence="4">
    <location>
        <begin position="9"/>
        <end position="14"/>
    </location>
    <ligand>
        <name>NADP(+)</name>
        <dbReference type="ChEBI" id="CHEBI:58349"/>
    </ligand>
</feature>
<comment type="catalytic activity">
    <reaction evidence="2 5">
        <text>L-proline + NADP(+) = (S)-1-pyrroline-5-carboxylate + NADPH + 2 H(+)</text>
        <dbReference type="Rhea" id="RHEA:14109"/>
        <dbReference type="ChEBI" id="CHEBI:15378"/>
        <dbReference type="ChEBI" id="CHEBI:17388"/>
        <dbReference type="ChEBI" id="CHEBI:57783"/>
        <dbReference type="ChEBI" id="CHEBI:58349"/>
        <dbReference type="ChEBI" id="CHEBI:60039"/>
        <dbReference type="EC" id="1.5.1.2"/>
    </reaction>
</comment>
<keyword evidence="2 5" id="KW-0641">Proline biosynthesis</keyword>
<gene>
    <name evidence="2 8" type="primary">proC</name>
    <name evidence="8" type="ORF">FTX54_013175</name>
</gene>
<feature type="domain" description="Pyrroline-5-carboxylate reductase catalytic N-terminal" evidence="6">
    <location>
        <begin position="6"/>
        <end position="100"/>
    </location>
</feature>
<feature type="binding site" evidence="4">
    <location>
        <begin position="72"/>
        <end position="75"/>
    </location>
    <ligand>
        <name>NADP(+)</name>
        <dbReference type="ChEBI" id="CHEBI:58349"/>
    </ligand>
</feature>
<evidence type="ECO:0000313" key="8">
    <source>
        <dbReference type="EMBL" id="WWD79361.1"/>
    </source>
</evidence>
<keyword evidence="2" id="KW-0963">Cytoplasm</keyword>
<evidence type="ECO:0000256" key="2">
    <source>
        <dbReference type="HAMAP-Rule" id="MF_01925"/>
    </source>
</evidence>
<dbReference type="PANTHER" id="PTHR11645:SF49">
    <property type="entry name" value="PYRROLINE-5-CARBOXYLATE REDUCTASE 1"/>
    <property type="match status" value="1"/>
</dbReference>
<dbReference type="InterPro" id="IPR036291">
    <property type="entry name" value="NAD(P)-bd_dom_sf"/>
</dbReference>
<comment type="pathway">
    <text evidence="2 5">Amino-acid biosynthesis; L-proline biosynthesis; L-proline from L-glutamate 5-semialdehyde: step 1/1.</text>
</comment>
<dbReference type="Pfam" id="PF03807">
    <property type="entry name" value="F420_oxidored"/>
    <property type="match status" value="1"/>
</dbReference>
<keyword evidence="9" id="KW-1185">Reference proteome</keyword>
<comment type="catalytic activity">
    <reaction evidence="2">
        <text>L-proline + NAD(+) = (S)-1-pyrroline-5-carboxylate + NADH + 2 H(+)</text>
        <dbReference type="Rhea" id="RHEA:14105"/>
        <dbReference type="ChEBI" id="CHEBI:15378"/>
        <dbReference type="ChEBI" id="CHEBI:17388"/>
        <dbReference type="ChEBI" id="CHEBI:57540"/>
        <dbReference type="ChEBI" id="CHEBI:57945"/>
        <dbReference type="ChEBI" id="CHEBI:60039"/>
        <dbReference type="EC" id="1.5.1.2"/>
    </reaction>
</comment>
<name>A0A5C7EZU7_9BACI</name>
<dbReference type="InterPro" id="IPR029036">
    <property type="entry name" value="P5CR_dimer"/>
</dbReference>